<gene>
    <name evidence="1" type="ORF">CLOSTMETH_01597</name>
</gene>
<sequence>ELKPCKRKFTGLESFSNKRKRNRIALLYNFNTDFQRPNLNNWASFILRKYD</sequence>
<organism evidence="1 2">
    <name type="scientific">[Clostridium] methylpentosum DSM 5476</name>
    <dbReference type="NCBI Taxonomy" id="537013"/>
    <lineage>
        <taxon>Bacteria</taxon>
        <taxon>Bacillati</taxon>
        <taxon>Bacillota</taxon>
        <taxon>Clostridia</taxon>
        <taxon>Eubacteriales</taxon>
        <taxon>Oscillospiraceae</taxon>
        <taxon>Oscillospiraceae incertae sedis</taxon>
    </lineage>
</organism>
<evidence type="ECO:0000313" key="2">
    <source>
        <dbReference type="Proteomes" id="UP000003340"/>
    </source>
</evidence>
<feature type="non-terminal residue" evidence="1">
    <location>
        <position position="1"/>
    </location>
</feature>
<accession>C0ECM6</accession>
<reference evidence="1 2" key="2">
    <citation type="submission" date="2009-02" db="EMBL/GenBank/DDBJ databases">
        <title>Draft genome sequence of Clostridium methylpentosum (DSM 5476).</title>
        <authorList>
            <person name="Sudarsanam P."/>
            <person name="Ley R."/>
            <person name="Guruge J."/>
            <person name="Turnbaugh P.J."/>
            <person name="Mahowald M."/>
            <person name="Liep D."/>
            <person name="Gordon J."/>
        </authorList>
    </citation>
    <scope>NUCLEOTIDE SEQUENCE [LARGE SCALE GENOMIC DNA]</scope>
    <source>
        <strain evidence="1 2">DSM 5476</strain>
    </source>
</reference>
<comment type="caution">
    <text evidence="1">The sequence shown here is derived from an EMBL/GenBank/DDBJ whole genome shotgun (WGS) entry which is preliminary data.</text>
</comment>
<reference evidence="1 2" key="1">
    <citation type="submission" date="2009-01" db="EMBL/GenBank/DDBJ databases">
        <authorList>
            <person name="Fulton L."/>
            <person name="Clifton S."/>
            <person name="Fulton B."/>
            <person name="Xu J."/>
            <person name="Minx P."/>
            <person name="Pepin K.H."/>
            <person name="Johnson M."/>
            <person name="Bhonagiri V."/>
            <person name="Nash W.E."/>
            <person name="Mardis E.R."/>
            <person name="Wilson R.K."/>
        </authorList>
    </citation>
    <scope>NUCLEOTIDE SEQUENCE [LARGE SCALE GENOMIC DNA]</scope>
    <source>
        <strain evidence="1 2">DSM 5476</strain>
    </source>
</reference>
<evidence type="ECO:0000313" key="1">
    <source>
        <dbReference type="EMBL" id="EEG30772.1"/>
    </source>
</evidence>
<protein>
    <submittedName>
        <fullName evidence="1">Uncharacterized protein</fullName>
    </submittedName>
</protein>
<dbReference type="Proteomes" id="UP000003340">
    <property type="component" value="Unassembled WGS sequence"/>
</dbReference>
<dbReference type="AlphaFoldDB" id="C0ECM6"/>
<keyword evidence="2" id="KW-1185">Reference proteome</keyword>
<dbReference type="HOGENOM" id="CLU_3110785_0_0_9"/>
<dbReference type="EMBL" id="ACEC01000053">
    <property type="protein sequence ID" value="EEG30772.1"/>
    <property type="molecule type" value="Genomic_DNA"/>
</dbReference>
<proteinExistence type="predicted"/>
<name>C0ECM6_9FIRM</name>